<evidence type="ECO:0000256" key="8">
    <source>
        <dbReference type="ARBA" id="ARBA00074306"/>
    </source>
</evidence>
<dbReference type="PROSITE" id="PS50110">
    <property type="entry name" value="RESPONSE_REGULATORY"/>
    <property type="match status" value="2"/>
</dbReference>
<evidence type="ECO:0000256" key="4">
    <source>
        <dbReference type="ARBA" id="ARBA00022553"/>
    </source>
</evidence>
<keyword evidence="14" id="KW-1185">Reference proteome</keyword>
<dbReference type="Pfam" id="PF00072">
    <property type="entry name" value="Response_reg"/>
    <property type="match status" value="2"/>
</dbReference>
<dbReference type="Gene3D" id="1.10.287.130">
    <property type="match status" value="1"/>
</dbReference>
<evidence type="ECO:0000256" key="2">
    <source>
        <dbReference type="ARBA" id="ARBA00006402"/>
    </source>
</evidence>
<organism evidence="13 14">
    <name type="scientific">Candidatus Nephthysia bennettiae</name>
    <dbReference type="NCBI Taxonomy" id="3127016"/>
    <lineage>
        <taxon>Bacteria</taxon>
        <taxon>Bacillati</taxon>
        <taxon>Candidatus Dormiibacterota</taxon>
        <taxon>Candidatus Dormibacteria</taxon>
        <taxon>Candidatus Dormibacterales</taxon>
        <taxon>Candidatus Dormibacteraceae</taxon>
        <taxon>Candidatus Nephthysia</taxon>
    </lineage>
</organism>
<dbReference type="Gene3D" id="3.40.50.2300">
    <property type="match status" value="2"/>
</dbReference>
<dbReference type="InterPro" id="IPR011006">
    <property type="entry name" value="CheY-like_superfamily"/>
</dbReference>
<protein>
    <recommendedName>
        <fullName evidence="8">Circadian input-output histidine kinase CikA</fullName>
        <ecNumber evidence="3">2.7.13.3</ecNumber>
    </recommendedName>
</protein>
<evidence type="ECO:0000256" key="1">
    <source>
        <dbReference type="ARBA" id="ARBA00000085"/>
    </source>
</evidence>
<keyword evidence="5" id="KW-0808">Transferase</keyword>
<feature type="domain" description="Response regulatory" evidence="12">
    <location>
        <begin position="623"/>
        <end position="736"/>
    </location>
</feature>
<dbReference type="AlphaFoldDB" id="A0A934JXA3"/>
<dbReference type="Gene3D" id="3.30.565.10">
    <property type="entry name" value="Histidine kinase-like ATPase, C-terminal domain"/>
    <property type="match status" value="1"/>
</dbReference>
<feature type="transmembrane region" description="Helical" evidence="10">
    <location>
        <begin position="124"/>
        <end position="145"/>
    </location>
</feature>
<keyword evidence="4 9" id="KW-0597">Phosphoprotein</keyword>
<dbReference type="PANTHER" id="PTHR43047">
    <property type="entry name" value="TWO-COMPONENT HISTIDINE PROTEIN KINASE"/>
    <property type="match status" value="1"/>
</dbReference>
<dbReference type="Proteomes" id="UP000612893">
    <property type="component" value="Unassembled WGS sequence"/>
</dbReference>
<name>A0A934JXA3_9BACT</name>
<evidence type="ECO:0000256" key="3">
    <source>
        <dbReference type="ARBA" id="ARBA00012438"/>
    </source>
</evidence>
<dbReference type="InterPro" id="IPR001789">
    <property type="entry name" value="Sig_transdc_resp-reg_receiver"/>
</dbReference>
<feature type="transmembrane region" description="Helical" evidence="10">
    <location>
        <begin position="94"/>
        <end position="112"/>
    </location>
</feature>
<reference evidence="13" key="1">
    <citation type="submission" date="2020-10" db="EMBL/GenBank/DDBJ databases">
        <title>Ca. Dormibacterota MAGs.</title>
        <authorList>
            <person name="Montgomery K."/>
        </authorList>
    </citation>
    <scope>NUCLEOTIDE SEQUENCE [LARGE SCALE GENOMIC DNA]</scope>
    <source>
        <strain evidence="13">SC8812_S17_10</strain>
    </source>
</reference>
<keyword evidence="6" id="KW-0418">Kinase</keyword>
<feature type="modified residue" description="4-aspartylphosphate" evidence="9">
    <location>
        <position position="796"/>
    </location>
</feature>
<dbReference type="SUPFAM" id="SSF47384">
    <property type="entry name" value="Homodimeric domain of signal transducing histidine kinase"/>
    <property type="match status" value="1"/>
</dbReference>
<keyword evidence="10" id="KW-1133">Transmembrane helix</keyword>
<keyword evidence="7" id="KW-0902">Two-component regulatory system</keyword>
<feature type="modified residue" description="4-aspartylphosphate" evidence="9">
    <location>
        <position position="672"/>
    </location>
</feature>
<dbReference type="RefSeq" id="WP_338198467.1">
    <property type="nucleotide sequence ID" value="NZ_JAEKNR010000013.1"/>
</dbReference>
<dbReference type="InterPro" id="IPR003661">
    <property type="entry name" value="HisK_dim/P_dom"/>
</dbReference>
<comment type="caution">
    <text evidence="13">The sequence shown here is derived from an EMBL/GenBank/DDBJ whole genome shotgun (WGS) entry which is preliminary data.</text>
</comment>
<dbReference type="SMART" id="SM00388">
    <property type="entry name" value="HisKA"/>
    <property type="match status" value="1"/>
</dbReference>
<dbReference type="CDD" id="cd00082">
    <property type="entry name" value="HisKA"/>
    <property type="match status" value="1"/>
</dbReference>
<dbReference type="GO" id="GO:0005886">
    <property type="term" value="C:plasma membrane"/>
    <property type="evidence" value="ECO:0007669"/>
    <property type="project" value="TreeGrafter"/>
</dbReference>
<gene>
    <name evidence="13" type="ORF">JF922_00925</name>
</gene>
<keyword evidence="10" id="KW-0812">Transmembrane</keyword>
<keyword evidence="10" id="KW-0472">Membrane</keyword>
<evidence type="ECO:0000256" key="10">
    <source>
        <dbReference type="SAM" id="Phobius"/>
    </source>
</evidence>
<dbReference type="EC" id="2.7.13.3" evidence="3"/>
<feature type="transmembrane region" description="Helical" evidence="10">
    <location>
        <begin position="7"/>
        <end position="28"/>
    </location>
</feature>
<dbReference type="PANTHER" id="PTHR43047:SF72">
    <property type="entry name" value="OSMOSENSING HISTIDINE PROTEIN KINASE SLN1"/>
    <property type="match status" value="1"/>
</dbReference>
<dbReference type="InterPro" id="IPR005467">
    <property type="entry name" value="His_kinase_dom"/>
</dbReference>
<proteinExistence type="inferred from homology"/>
<evidence type="ECO:0000256" key="9">
    <source>
        <dbReference type="PROSITE-ProRule" id="PRU00169"/>
    </source>
</evidence>
<dbReference type="InterPro" id="IPR036890">
    <property type="entry name" value="HATPase_C_sf"/>
</dbReference>
<dbReference type="EMBL" id="JAEKNR010000013">
    <property type="protein sequence ID" value="MBJ7596637.1"/>
    <property type="molecule type" value="Genomic_DNA"/>
</dbReference>
<dbReference type="SMART" id="SM00448">
    <property type="entry name" value="REC"/>
    <property type="match status" value="2"/>
</dbReference>
<feature type="domain" description="Response regulatory" evidence="12">
    <location>
        <begin position="747"/>
        <end position="863"/>
    </location>
</feature>
<evidence type="ECO:0000256" key="6">
    <source>
        <dbReference type="ARBA" id="ARBA00022777"/>
    </source>
</evidence>
<dbReference type="PRINTS" id="PR00344">
    <property type="entry name" value="BCTRLSENSOR"/>
</dbReference>
<dbReference type="GO" id="GO:0009927">
    <property type="term" value="F:histidine phosphotransfer kinase activity"/>
    <property type="evidence" value="ECO:0007669"/>
    <property type="project" value="TreeGrafter"/>
</dbReference>
<dbReference type="InterPro" id="IPR004358">
    <property type="entry name" value="Sig_transdc_His_kin-like_C"/>
</dbReference>
<evidence type="ECO:0000256" key="7">
    <source>
        <dbReference type="ARBA" id="ARBA00023012"/>
    </source>
</evidence>
<evidence type="ECO:0000259" key="12">
    <source>
        <dbReference type="PROSITE" id="PS50110"/>
    </source>
</evidence>
<sequence length="873" mass="93994">MSEALDLLQHAVAFAFVLLAVSTTVSWLRHHQPALGYLALSIGMLALVSVVGQLQALTVRPIAWLNVVSLLAFLASGYALLLFRSAFVPLSARWHTVALGMNAAAAALYLLTGTETSPASLNPFQSVAVVAVILVWAGCVTEPLVRFWMAARGRPAVQRARLRAMGTGYAGLVLVLLVAVGGGAAVRNPVSQFAIELVALATVPLLHASFSPPGWLRREWRAREEEALRRAMEELLLFSPDRQTLAHRALDWAMRLMGAESGLILNADGVPLAVQGLGPYEAVDLAQEVAPASMSQLMALPGEHGRLAMIASLPFTAGRGKLVVLAGPFTPLFGSDEVARLEQYAGAIAAALDRAALIEQLTELNGELERANRHKSVFLANMSHELRTPLNAIIGFSELLLDDGSGTYEGPTRSNFLDHIHGSGKHLLGLINDILDLAKVESGQMELRAEKVRVGEVVRQVLTTVEPLAHAKGISTRSQAGPSGTIVADRGKLKQMLLNLVSNAIKFTPAGGRVSVMGRRIDGHVEIAVTDTGIGIAEHDLDRIFKEFQQLDSGPDRQHQGTGLGLALTRRFAELHGGHVEVRSKRQGGSTFTLVLPLEARPPDQNAAEHGPPSQTAEDDWPVVLVVEDNRQAADLLVRHLSRGGYRAEVARGGADVLELARSVRPVAITLDILLPDLDGWELLNTLKRDAETRDIPILVVTVVDEPELGRALGAHDYFVKPVDGKALLSRLDQYALTTKVREHPVKVLVVDDEASSVDRMVALLEPVGFTVLRAYGGAPGLEVARTELPDLILLDLMMPGMNGFDVVSALKADDRTKEIPVLIVTAKDLDARDKRRLNGQAAAVLQKGSTAGIELLAWLRKLVGDGIRLRPV</sequence>
<evidence type="ECO:0000256" key="5">
    <source>
        <dbReference type="ARBA" id="ARBA00022679"/>
    </source>
</evidence>
<feature type="transmembrane region" description="Helical" evidence="10">
    <location>
        <begin position="62"/>
        <end position="82"/>
    </location>
</feature>
<dbReference type="InterPro" id="IPR003594">
    <property type="entry name" value="HATPase_dom"/>
</dbReference>
<dbReference type="SUPFAM" id="SSF55874">
    <property type="entry name" value="ATPase domain of HSP90 chaperone/DNA topoisomerase II/histidine kinase"/>
    <property type="match status" value="1"/>
</dbReference>
<dbReference type="PROSITE" id="PS50109">
    <property type="entry name" value="HIS_KIN"/>
    <property type="match status" value="1"/>
</dbReference>
<dbReference type="SUPFAM" id="SSF52172">
    <property type="entry name" value="CheY-like"/>
    <property type="match status" value="2"/>
</dbReference>
<evidence type="ECO:0000313" key="14">
    <source>
        <dbReference type="Proteomes" id="UP000612893"/>
    </source>
</evidence>
<dbReference type="Pfam" id="PF00512">
    <property type="entry name" value="HisKA"/>
    <property type="match status" value="1"/>
</dbReference>
<dbReference type="CDD" id="cd16922">
    <property type="entry name" value="HATPase_EvgS-ArcB-TorS-like"/>
    <property type="match status" value="1"/>
</dbReference>
<dbReference type="Pfam" id="PF02518">
    <property type="entry name" value="HATPase_c"/>
    <property type="match status" value="1"/>
</dbReference>
<comment type="similarity">
    <text evidence="2">In the N-terminal section; belongs to the phytochrome family.</text>
</comment>
<feature type="transmembrane region" description="Helical" evidence="10">
    <location>
        <begin position="35"/>
        <end position="56"/>
    </location>
</feature>
<accession>A0A934JXA3</accession>
<comment type="catalytic activity">
    <reaction evidence="1">
        <text>ATP + protein L-histidine = ADP + protein N-phospho-L-histidine.</text>
        <dbReference type="EC" id="2.7.13.3"/>
    </reaction>
</comment>
<evidence type="ECO:0000313" key="13">
    <source>
        <dbReference type="EMBL" id="MBJ7596637.1"/>
    </source>
</evidence>
<dbReference type="SMART" id="SM00387">
    <property type="entry name" value="HATPase_c"/>
    <property type="match status" value="1"/>
</dbReference>
<feature type="transmembrane region" description="Helical" evidence="10">
    <location>
        <begin position="166"/>
        <end position="186"/>
    </location>
</feature>
<evidence type="ECO:0000259" key="11">
    <source>
        <dbReference type="PROSITE" id="PS50109"/>
    </source>
</evidence>
<dbReference type="InterPro" id="IPR036097">
    <property type="entry name" value="HisK_dim/P_sf"/>
</dbReference>
<feature type="domain" description="Histidine kinase" evidence="11">
    <location>
        <begin position="381"/>
        <end position="600"/>
    </location>
</feature>
<dbReference type="FunFam" id="3.30.565.10:FF:000010">
    <property type="entry name" value="Sensor histidine kinase RcsC"/>
    <property type="match status" value="1"/>
</dbReference>
<dbReference type="GO" id="GO:0000155">
    <property type="term" value="F:phosphorelay sensor kinase activity"/>
    <property type="evidence" value="ECO:0007669"/>
    <property type="project" value="InterPro"/>
</dbReference>